<name>A0AA88DLG4_FICCA</name>
<gene>
    <name evidence="1" type="ORF">TIFTF001_026587</name>
</gene>
<evidence type="ECO:0000313" key="2">
    <source>
        <dbReference type="Proteomes" id="UP001187192"/>
    </source>
</evidence>
<dbReference type="InterPro" id="IPR016024">
    <property type="entry name" value="ARM-type_fold"/>
</dbReference>
<dbReference type="EMBL" id="BTGU01000070">
    <property type="protein sequence ID" value="GMN57466.1"/>
    <property type="molecule type" value="Genomic_DNA"/>
</dbReference>
<dbReference type="Gene3D" id="3.30.559.10">
    <property type="entry name" value="Chloramphenicol acetyltransferase-like domain"/>
    <property type="match status" value="1"/>
</dbReference>
<dbReference type="Proteomes" id="UP001187192">
    <property type="component" value="Unassembled WGS sequence"/>
</dbReference>
<accession>A0AA88DLG4</accession>
<dbReference type="SUPFAM" id="SSF48371">
    <property type="entry name" value="ARM repeat"/>
    <property type="match status" value="1"/>
</dbReference>
<dbReference type="Pfam" id="PF02458">
    <property type="entry name" value="Transferase"/>
    <property type="match status" value="1"/>
</dbReference>
<reference evidence="1" key="1">
    <citation type="submission" date="2023-07" db="EMBL/GenBank/DDBJ databases">
        <title>draft genome sequence of fig (Ficus carica).</title>
        <authorList>
            <person name="Takahashi T."/>
            <person name="Nishimura K."/>
        </authorList>
    </citation>
    <scope>NUCLEOTIDE SEQUENCE</scope>
</reference>
<dbReference type="Gene3D" id="1.25.10.10">
    <property type="entry name" value="Leucine-rich Repeat Variant"/>
    <property type="match status" value="1"/>
</dbReference>
<dbReference type="InterPro" id="IPR011989">
    <property type="entry name" value="ARM-like"/>
</dbReference>
<comment type="caution">
    <text evidence="1">The sequence shown here is derived from an EMBL/GenBank/DDBJ whole genome shotgun (WGS) entry which is preliminary data.</text>
</comment>
<protein>
    <submittedName>
        <fullName evidence="1">Uncharacterized protein</fullName>
    </submittedName>
</protein>
<dbReference type="AlphaFoldDB" id="A0AA88DLG4"/>
<proteinExistence type="predicted"/>
<sequence>MELDEVLMTQGQRLKMTNLGVTPFKCGGFVLGQCLNHCMVDGIDAMEFVDSWGETSGRVPLTFPPILYGSMFIMSSGRKGCDLVPLSWWEREEDHKCGIVLDLPVPAIFFQEMARRTHLENSKYFTDEIQEASSLAGPSENNHDEVVRTINHMMIKGLIEMGQFINLILVKAWHYLGLKRGNIFAVMTNRVASFVVLECLKILDAGQNQCLEDSAGRNHVWQDFVSFDELWQVARDRYGHHALQKALQVAQALCSEQQDAMGVTGKRQQCLSEWLAAGDLTRDGGWWGDVCNRTAAIRAEKDGR</sequence>
<evidence type="ECO:0000313" key="1">
    <source>
        <dbReference type="EMBL" id="GMN57466.1"/>
    </source>
</evidence>
<organism evidence="1 2">
    <name type="scientific">Ficus carica</name>
    <name type="common">Common fig</name>
    <dbReference type="NCBI Taxonomy" id="3494"/>
    <lineage>
        <taxon>Eukaryota</taxon>
        <taxon>Viridiplantae</taxon>
        <taxon>Streptophyta</taxon>
        <taxon>Embryophyta</taxon>
        <taxon>Tracheophyta</taxon>
        <taxon>Spermatophyta</taxon>
        <taxon>Magnoliopsida</taxon>
        <taxon>eudicotyledons</taxon>
        <taxon>Gunneridae</taxon>
        <taxon>Pentapetalae</taxon>
        <taxon>rosids</taxon>
        <taxon>fabids</taxon>
        <taxon>Rosales</taxon>
        <taxon>Moraceae</taxon>
        <taxon>Ficeae</taxon>
        <taxon>Ficus</taxon>
    </lineage>
</organism>
<dbReference type="InterPro" id="IPR023213">
    <property type="entry name" value="CAT-like_dom_sf"/>
</dbReference>
<keyword evidence="2" id="KW-1185">Reference proteome</keyword>